<evidence type="ECO:0000313" key="8">
    <source>
        <dbReference type="EMBL" id="GEU86750.1"/>
    </source>
</evidence>
<feature type="compositionally biased region" description="Acidic residues" evidence="6">
    <location>
        <begin position="112"/>
        <end position="127"/>
    </location>
</feature>
<feature type="compositionally biased region" description="Basic residues" evidence="6">
    <location>
        <begin position="285"/>
        <end position="297"/>
    </location>
</feature>
<gene>
    <name evidence="8" type="ORF">Tci_058728</name>
</gene>
<evidence type="ECO:0000259" key="7">
    <source>
        <dbReference type="PROSITE" id="PS50891"/>
    </source>
</evidence>
<feature type="domain" description="LOB" evidence="7">
    <location>
        <begin position="657"/>
        <end position="758"/>
    </location>
</feature>
<dbReference type="InterPro" id="IPR004883">
    <property type="entry name" value="LOB"/>
</dbReference>
<keyword evidence="5" id="KW-0175">Coiled coil</keyword>
<evidence type="ECO:0000256" key="4">
    <source>
        <dbReference type="ARBA" id="ARBA00023242"/>
    </source>
</evidence>
<evidence type="ECO:0000256" key="6">
    <source>
        <dbReference type="SAM" id="MobiDB-lite"/>
    </source>
</evidence>
<organism evidence="8">
    <name type="scientific">Tanacetum cinerariifolium</name>
    <name type="common">Dalmatian daisy</name>
    <name type="synonym">Chrysanthemum cinerariifolium</name>
    <dbReference type="NCBI Taxonomy" id="118510"/>
    <lineage>
        <taxon>Eukaryota</taxon>
        <taxon>Viridiplantae</taxon>
        <taxon>Streptophyta</taxon>
        <taxon>Embryophyta</taxon>
        <taxon>Tracheophyta</taxon>
        <taxon>Spermatophyta</taxon>
        <taxon>Magnoliopsida</taxon>
        <taxon>eudicotyledons</taxon>
        <taxon>Gunneridae</taxon>
        <taxon>Pentapetalae</taxon>
        <taxon>asterids</taxon>
        <taxon>campanulids</taxon>
        <taxon>Asterales</taxon>
        <taxon>Asteraceae</taxon>
        <taxon>Asteroideae</taxon>
        <taxon>Anthemideae</taxon>
        <taxon>Anthemidinae</taxon>
        <taxon>Tanacetum</taxon>
    </lineage>
</organism>
<feature type="coiled-coil region" evidence="5">
    <location>
        <begin position="174"/>
        <end position="201"/>
    </location>
</feature>
<proteinExistence type="inferred from homology"/>
<keyword evidence="3" id="KW-0217">Developmental protein</keyword>
<dbReference type="PROSITE" id="PS50891">
    <property type="entry name" value="LOB"/>
    <property type="match status" value="1"/>
</dbReference>
<evidence type="ECO:0000256" key="2">
    <source>
        <dbReference type="ARBA" id="ARBA00005474"/>
    </source>
</evidence>
<dbReference type="Pfam" id="PF03195">
    <property type="entry name" value="LOB"/>
    <property type="match status" value="1"/>
</dbReference>
<accession>A0A6L2NL46</accession>
<dbReference type="GO" id="GO:0005634">
    <property type="term" value="C:nucleus"/>
    <property type="evidence" value="ECO:0007669"/>
    <property type="project" value="UniProtKB-SubCell"/>
</dbReference>
<name>A0A6L2NL46_TANCI</name>
<dbReference type="EMBL" id="BKCJ010009394">
    <property type="protein sequence ID" value="GEU86750.1"/>
    <property type="molecule type" value="Genomic_DNA"/>
</dbReference>
<reference evidence="8" key="1">
    <citation type="journal article" date="2019" name="Sci. Rep.">
        <title>Draft genome of Tanacetum cinerariifolium, the natural source of mosquito coil.</title>
        <authorList>
            <person name="Yamashiro T."/>
            <person name="Shiraishi A."/>
            <person name="Satake H."/>
            <person name="Nakayama K."/>
        </authorList>
    </citation>
    <scope>NUCLEOTIDE SEQUENCE</scope>
</reference>
<keyword evidence="4" id="KW-0539">Nucleus</keyword>
<evidence type="ECO:0000256" key="5">
    <source>
        <dbReference type="SAM" id="Coils"/>
    </source>
</evidence>
<comment type="similarity">
    <text evidence="2">Belongs to the LOB domain-containing protein family.</text>
</comment>
<evidence type="ECO:0000256" key="1">
    <source>
        <dbReference type="ARBA" id="ARBA00004123"/>
    </source>
</evidence>
<dbReference type="PANTHER" id="PTHR31301">
    <property type="entry name" value="LOB DOMAIN-CONTAINING PROTEIN 4-RELATED"/>
    <property type="match status" value="1"/>
</dbReference>
<feature type="region of interest" description="Disordered" evidence="6">
    <location>
        <begin position="284"/>
        <end position="307"/>
    </location>
</feature>
<dbReference type="AlphaFoldDB" id="A0A6L2NL46"/>
<feature type="compositionally biased region" description="Polar residues" evidence="6">
    <location>
        <begin position="214"/>
        <end position="231"/>
    </location>
</feature>
<evidence type="ECO:0000256" key="3">
    <source>
        <dbReference type="ARBA" id="ARBA00022473"/>
    </source>
</evidence>
<feature type="region of interest" description="Disordered" evidence="6">
    <location>
        <begin position="849"/>
        <end position="874"/>
    </location>
</feature>
<comment type="caution">
    <text evidence="8">The sequence shown here is derived from an EMBL/GenBank/DDBJ whole genome shotgun (WGS) entry which is preliminary data.</text>
</comment>
<feature type="region of interest" description="Disordered" evidence="6">
    <location>
        <begin position="104"/>
        <end position="142"/>
    </location>
</feature>
<comment type="subcellular location">
    <subcellularLocation>
        <location evidence="1">Nucleus</location>
    </subcellularLocation>
</comment>
<dbReference type="PANTHER" id="PTHR31301:SF83">
    <property type="entry name" value="PROTEIN ASYMMETRIC LEAVES 2"/>
    <property type="match status" value="1"/>
</dbReference>
<feature type="compositionally biased region" description="Basic and acidic residues" evidence="6">
    <location>
        <begin position="863"/>
        <end position="874"/>
    </location>
</feature>
<sequence>MLIPPLNSINVIKLCPKQTNEIQKGQPQVTLTVNENGAPLNNGIKSPLKLLSPKYQSQSSLGEQNRSSTSPKHVHFINIITIISKEDEPRETWVVKPNTKDNDHNIIVKVEEEGEESEEEEEEEEKDNPEYTSPPLPSNPSISFNIQKVEGRLVEFKNQEIKYCEKIRVLEFKVESRANCIESLTKELEELKKEKKGLDTKLTGLPEFTDDTITDYTRPSPSVESNPNGLQNNSSFVSKIGESTGSILSKPAVKFVKAVDCTKVKTNKVEAARKSSVRYAEMYRRTSKSPNVKKGRACPKNNYTHKSMPPRAVVHKTVRPPMRTTRPNMNVAQPKRTSVYKPAHSYLCRPVQRKSGVRTQSQVLRVFTVCCCCSRQVNTAKPKAVINRRKWVNDIKASACWVWKPVKPNSASIILKKYNYVDVRGRSRENGYCNHDVQGLLVLEAITFSKVVDPIQKNIMEFTDEFGKEHTKSVYFKNEEDKRREVEYVMNKILGFYKECLELGPEYLIDWKKVTFDEEKPEVLGVSCGRFLDDDLARLSFISSQLLKKIRRVLCQLRSCKTCCVYNDRITDQEGAENNVVEKNKVKESMEANLEKLLKYNRIEYKCLTEEIEAIIISFLPSLLLTSKKSIEFRKHNSSKLEQELFRSKLMASSSNSPCAACKFLRRKCQPECVFAPYFPPDQPQKFANVHKVFGASNVTKLLNELHPHQREDAVNSLAYEADMRLRDPVYGCVGVISLLQHQLRQLQMDLTYAKSELSKFQNHNLSGTTAQGLIAAAAAAAAATHHQTLGNNLISCCSGGVTRDNLYQQHQQFFSPRDQQTSIIRAFDINNNYDTTAGVLAMNISSGGIGQHPQFQQPRGAGTDDRPTTIDPS</sequence>
<feature type="region of interest" description="Disordered" evidence="6">
    <location>
        <begin position="210"/>
        <end position="231"/>
    </location>
</feature>
<protein>
    <submittedName>
        <fullName evidence="8">LOB domain-containing protein 6</fullName>
    </submittedName>
</protein>